<evidence type="ECO:0000256" key="6">
    <source>
        <dbReference type="SAM" id="Phobius"/>
    </source>
</evidence>
<protein>
    <submittedName>
        <fullName evidence="7">BCD family MFS transporter</fullName>
    </submittedName>
</protein>
<feature type="transmembrane region" description="Helical" evidence="6">
    <location>
        <begin position="198"/>
        <end position="217"/>
    </location>
</feature>
<feature type="transmembrane region" description="Helical" evidence="6">
    <location>
        <begin position="348"/>
        <end position="367"/>
    </location>
</feature>
<keyword evidence="3 6" id="KW-0812">Transmembrane</keyword>
<dbReference type="CDD" id="cd06176">
    <property type="entry name" value="MFS_BCD_PucC-like"/>
    <property type="match status" value="1"/>
</dbReference>
<keyword evidence="8" id="KW-1185">Reference proteome</keyword>
<feature type="transmembrane region" description="Helical" evidence="6">
    <location>
        <begin position="56"/>
        <end position="75"/>
    </location>
</feature>
<feature type="transmembrane region" description="Helical" evidence="6">
    <location>
        <begin position="309"/>
        <end position="336"/>
    </location>
</feature>
<feature type="transmembrane region" description="Helical" evidence="6">
    <location>
        <begin position="158"/>
        <end position="186"/>
    </location>
</feature>
<comment type="subcellular location">
    <subcellularLocation>
        <location evidence="1">Membrane</location>
        <topology evidence="1">Multi-pass membrane protein</topology>
    </subcellularLocation>
</comment>
<evidence type="ECO:0000256" key="5">
    <source>
        <dbReference type="ARBA" id="ARBA00023136"/>
    </source>
</evidence>
<dbReference type="InterPro" id="IPR036259">
    <property type="entry name" value="MFS_trans_sf"/>
</dbReference>
<comment type="caution">
    <text evidence="7">The sequence shown here is derived from an EMBL/GenBank/DDBJ whole genome shotgun (WGS) entry which is preliminary data.</text>
</comment>
<evidence type="ECO:0000256" key="1">
    <source>
        <dbReference type="ARBA" id="ARBA00004141"/>
    </source>
</evidence>
<dbReference type="InterPro" id="IPR004896">
    <property type="entry name" value="PucC-rel"/>
</dbReference>
<proteinExistence type="inferred from homology"/>
<feature type="transmembrane region" description="Helical" evidence="6">
    <location>
        <begin position="412"/>
        <end position="436"/>
    </location>
</feature>
<evidence type="ECO:0000256" key="2">
    <source>
        <dbReference type="ARBA" id="ARBA00008412"/>
    </source>
</evidence>
<feature type="transmembrane region" description="Helical" evidence="6">
    <location>
        <begin position="229"/>
        <end position="249"/>
    </location>
</feature>
<reference evidence="7 8" key="1">
    <citation type="submission" date="2023-11" db="EMBL/GenBank/DDBJ databases">
        <title>MicrobeMod: A computational toolkit for identifying prokaryotic methylation and restriction-modification with nanopore sequencing.</title>
        <authorList>
            <person name="Crits-Christoph A."/>
            <person name="Kang S.C."/>
            <person name="Lee H."/>
            <person name="Ostrov N."/>
        </authorList>
    </citation>
    <scope>NUCLEOTIDE SEQUENCE [LARGE SCALE GENOMIC DNA]</scope>
    <source>
        <strain evidence="7 8">ATCC 14820</strain>
    </source>
</reference>
<evidence type="ECO:0000313" key="8">
    <source>
        <dbReference type="Proteomes" id="UP001279660"/>
    </source>
</evidence>
<comment type="similarity">
    <text evidence="2">Belongs to the PucC family.</text>
</comment>
<feature type="transmembrane region" description="Helical" evidence="6">
    <location>
        <begin position="81"/>
        <end position="105"/>
    </location>
</feature>
<keyword evidence="4 6" id="KW-1133">Transmembrane helix</keyword>
<name>A0ABU4PHN9_9SPHN</name>
<evidence type="ECO:0000256" key="4">
    <source>
        <dbReference type="ARBA" id="ARBA00022989"/>
    </source>
</evidence>
<evidence type="ECO:0000313" key="7">
    <source>
        <dbReference type="EMBL" id="MDX5983387.1"/>
    </source>
</evidence>
<gene>
    <name evidence="7" type="ORF">SIL82_03880</name>
</gene>
<feature type="transmembrane region" description="Helical" evidence="6">
    <location>
        <begin position="456"/>
        <end position="481"/>
    </location>
</feature>
<dbReference type="PIRSF" id="PIRSF016565">
    <property type="entry name" value="PucC"/>
    <property type="match status" value="1"/>
</dbReference>
<feature type="transmembrane region" description="Helical" evidence="6">
    <location>
        <begin position="126"/>
        <end position="152"/>
    </location>
</feature>
<keyword evidence="5 6" id="KW-0472">Membrane</keyword>
<organism evidence="7 8">
    <name type="scientific">Sphingomonas echinoides</name>
    <dbReference type="NCBI Taxonomy" id="59803"/>
    <lineage>
        <taxon>Bacteria</taxon>
        <taxon>Pseudomonadati</taxon>
        <taxon>Pseudomonadota</taxon>
        <taxon>Alphaproteobacteria</taxon>
        <taxon>Sphingomonadales</taxon>
        <taxon>Sphingomonadaceae</taxon>
        <taxon>Sphingomonas</taxon>
    </lineage>
</organism>
<sequence>MSNIAALKVSLAPRTDVTRAADKLAALKSGSFWNRLGTRFLPFADAASPDLPLARLLRLSLFQVSVGMAAVLLTGTLNRVMIVELGMASSAVAAMVSLPLLFAPLRAFIGFKSDHHQSLLGWKRVPYIWFGTLLQFGGFALLPFALLVMTGLGHGPAIIGQIGAGLAFLMVGAGMHTTQTAGLALATDLAPPETRPRVVALLYVMLLLGMMVSAIVIGRLLDHFTPTHLVQIVQGAGLLTVVLNITALWKQEARRRGGTAPEPDRPSFGEVWAIFVKRPRTLRLLAATGLGAAAFSMQDVLLEPFGGQILGLSVGATTSLTALWAVGMLSGFALAARSLAAGGEPHRLAGFGGVAGVAAFLCVIFSAPLHATALLAIGATIIGFGGGLFSVGTLTAAMAISDSEELDGRTGLALGAWGAVQATCGGAAIAIGAVVRDLVSAAAVARDMGATLANPATGYGAVYALEIVLLLATLVVLGPLVRPVTDTSQKRFGLAEFPA</sequence>
<dbReference type="EMBL" id="JAWXXV010000001">
    <property type="protein sequence ID" value="MDX5983387.1"/>
    <property type="molecule type" value="Genomic_DNA"/>
</dbReference>
<dbReference type="Pfam" id="PF03209">
    <property type="entry name" value="PUCC"/>
    <property type="match status" value="1"/>
</dbReference>
<dbReference type="Gene3D" id="1.20.1250.20">
    <property type="entry name" value="MFS general substrate transporter like domains"/>
    <property type="match status" value="1"/>
</dbReference>
<dbReference type="Proteomes" id="UP001279660">
    <property type="component" value="Unassembled WGS sequence"/>
</dbReference>
<feature type="transmembrane region" description="Helical" evidence="6">
    <location>
        <begin position="281"/>
        <end position="297"/>
    </location>
</feature>
<dbReference type="RefSeq" id="WP_010405214.1">
    <property type="nucleotide sequence ID" value="NZ_JAWXXV010000001.1"/>
</dbReference>
<evidence type="ECO:0000256" key="3">
    <source>
        <dbReference type="ARBA" id="ARBA00022692"/>
    </source>
</evidence>
<dbReference type="InterPro" id="IPR026036">
    <property type="entry name" value="PucC"/>
</dbReference>
<dbReference type="PANTHER" id="PTHR23538:SF1">
    <property type="entry name" value="44.5 KD BACTERIOCHLOROPHYLL SYNTHASE SUBUNIT"/>
    <property type="match status" value="1"/>
</dbReference>
<dbReference type="SUPFAM" id="SSF103473">
    <property type="entry name" value="MFS general substrate transporter"/>
    <property type="match status" value="1"/>
</dbReference>
<accession>A0ABU4PHN9</accession>
<feature type="transmembrane region" description="Helical" evidence="6">
    <location>
        <begin position="373"/>
        <end position="400"/>
    </location>
</feature>
<dbReference type="PANTHER" id="PTHR23538">
    <property type="entry name" value="44.5 KD BACTERIOCHLOROPHYLL SYNTHASE SUBUNIT"/>
    <property type="match status" value="1"/>
</dbReference>